<evidence type="ECO:0000256" key="1">
    <source>
        <dbReference type="ARBA" id="ARBA00023125"/>
    </source>
</evidence>
<evidence type="ECO:0000313" key="5">
    <source>
        <dbReference type="Proteomes" id="UP000644507"/>
    </source>
</evidence>
<feature type="domain" description="HTH tetR-type" evidence="3">
    <location>
        <begin position="8"/>
        <end position="68"/>
    </location>
</feature>
<organism evidence="4 5">
    <name type="scientific">Roseibacillus persicicus</name>
    <dbReference type="NCBI Taxonomy" id="454148"/>
    <lineage>
        <taxon>Bacteria</taxon>
        <taxon>Pseudomonadati</taxon>
        <taxon>Verrucomicrobiota</taxon>
        <taxon>Verrucomicrobiia</taxon>
        <taxon>Verrucomicrobiales</taxon>
        <taxon>Verrucomicrobiaceae</taxon>
        <taxon>Roseibacillus</taxon>
    </lineage>
</organism>
<dbReference type="Pfam" id="PF17939">
    <property type="entry name" value="TetR_C_30"/>
    <property type="match status" value="1"/>
</dbReference>
<dbReference type="InterPro" id="IPR023772">
    <property type="entry name" value="DNA-bd_HTH_TetR-type_CS"/>
</dbReference>
<dbReference type="AlphaFoldDB" id="A0A918TH49"/>
<dbReference type="Pfam" id="PF00440">
    <property type="entry name" value="TetR_N"/>
    <property type="match status" value="1"/>
</dbReference>
<dbReference type="InterPro" id="IPR041586">
    <property type="entry name" value="PsrA_TetR_C"/>
</dbReference>
<dbReference type="InterPro" id="IPR009057">
    <property type="entry name" value="Homeodomain-like_sf"/>
</dbReference>
<keyword evidence="5" id="KW-1185">Reference proteome</keyword>
<evidence type="ECO:0000256" key="2">
    <source>
        <dbReference type="PROSITE-ProRule" id="PRU00335"/>
    </source>
</evidence>
<proteinExistence type="predicted"/>
<sequence>MQTERDGTETRERLLDAAEALFAGKGFEAVSLREITTAAEANVAAVNYHFGSKDKLITAVMVRHAVPINQERMRRLEALLSRKKKPSVREVAEAFLRPMMERILERDCHQALFAKFMARMTGEGANCLPSEVVPQFREMSQMVVEAFQQAVPGMTTEQAYCRMKFCFAVVADALMRDGAFEQISEGRLDAPLNWDFLFEEVVNFCVGGLKG</sequence>
<dbReference type="GO" id="GO:0003700">
    <property type="term" value="F:DNA-binding transcription factor activity"/>
    <property type="evidence" value="ECO:0007669"/>
    <property type="project" value="TreeGrafter"/>
</dbReference>
<accession>A0A918TH49</accession>
<dbReference type="InterPro" id="IPR036271">
    <property type="entry name" value="Tet_transcr_reg_TetR-rel_C_sf"/>
</dbReference>
<dbReference type="PROSITE" id="PS50977">
    <property type="entry name" value="HTH_TETR_2"/>
    <property type="match status" value="1"/>
</dbReference>
<dbReference type="SUPFAM" id="SSF48498">
    <property type="entry name" value="Tetracyclin repressor-like, C-terminal domain"/>
    <property type="match status" value="1"/>
</dbReference>
<dbReference type="GO" id="GO:0000976">
    <property type="term" value="F:transcription cis-regulatory region binding"/>
    <property type="evidence" value="ECO:0007669"/>
    <property type="project" value="TreeGrafter"/>
</dbReference>
<feature type="DNA-binding region" description="H-T-H motif" evidence="2">
    <location>
        <begin position="31"/>
        <end position="50"/>
    </location>
</feature>
<dbReference type="SUPFAM" id="SSF46689">
    <property type="entry name" value="Homeodomain-like"/>
    <property type="match status" value="1"/>
</dbReference>
<protein>
    <submittedName>
        <fullName evidence="4">TetR family transcriptional regulator</fullName>
    </submittedName>
</protein>
<comment type="caution">
    <text evidence="4">The sequence shown here is derived from an EMBL/GenBank/DDBJ whole genome shotgun (WGS) entry which is preliminary data.</text>
</comment>
<reference evidence="4" key="1">
    <citation type="journal article" date="2014" name="Int. J. Syst. Evol. Microbiol.">
        <title>Complete genome sequence of Corynebacterium casei LMG S-19264T (=DSM 44701T), isolated from a smear-ripened cheese.</title>
        <authorList>
            <consortium name="US DOE Joint Genome Institute (JGI-PGF)"/>
            <person name="Walter F."/>
            <person name="Albersmeier A."/>
            <person name="Kalinowski J."/>
            <person name="Ruckert C."/>
        </authorList>
    </citation>
    <scope>NUCLEOTIDE SEQUENCE</scope>
    <source>
        <strain evidence="4">KCTC 12988</strain>
    </source>
</reference>
<gene>
    <name evidence="4" type="ORF">GCM10007100_12530</name>
</gene>
<dbReference type="Gene3D" id="1.10.357.10">
    <property type="entry name" value="Tetracycline Repressor, domain 2"/>
    <property type="match status" value="1"/>
</dbReference>
<dbReference type="PRINTS" id="PR00455">
    <property type="entry name" value="HTHTETR"/>
</dbReference>
<dbReference type="PANTHER" id="PTHR30055:SF235">
    <property type="entry name" value="TRANSCRIPTIONAL REGULATORY PROTEIN"/>
    <property type="match status" value="1"/>
</dbReference>
<dbReference type="InterPro" id="IPR001647">
    <property type="entry name" value="HTH_TetR"/>
</dbReference>
<dbReference type="PANTHER" id="PTHR30055">
    <property type="entry name" value="HTH-TYPE TRANSCRIPTIONAL REGULATOR RUTR"/>
    <property type="match status" value="1"/>
</dbReference>
<evidence type="ECO:0000259" key="3">
    <source>
        <dbReference type="PROSITE" id="PS50977"/>
    </source>
</evidence>
<reference evidence="4" key="2">
    <citation type="submission" date="2020-09" db="EMBL/GenBank/DDBJ databases">
        <authorList>
            <person name="Sun Q."/>
            <person name="Kim S."/>
        </authorList>
    </citation>
    <scope>NUCLEOTIDE SEQUENCE</scope>
    <source>
        <strain evidence="4">KCTC 12988</strain>
    </source>
</reference>
<keyword evidence="1 2" id="KW-0238">DNA-binding</keyword>
<evidence type="ECO:0000313" key="4">
    <source>
        <dbReference type="EMBL" id="GHC48168.1"/>
    </source>
</evidence>
<dbReference type="Proteomes" id="UP000644507">
    <property type="component" value="Unassembled WGS sequence"/>
</dbReference>
<dbReference type="PROSITE" id="PS01081">
    <property type="entry name" value="HTH_TETR_1"/>
    <property type="match status" value="1"/>
</dbReference>
<dbReference type="InterPro" id="IPR050109">
    <property type="entry name" value="HTH-type_TetR-like_transc_reg"/>
</dbReference>
<dbReference type="EMBL" id="BMXI01000004">
    <property type="protein sequence ID" value="GHC48168.1"/>
    <property type="molecule type" value="Genomic_DNA"/>
</dbReference>
<name>A0A918TH49_9BACT</name>
<dbReference type="RefSeq" id="WP_189568422.1">
    <property type="nucleotide sequence ID" value="NZ_BMXI01000004.1"/>
</dbReference>